<dbReference type="AlphaFoldDB" id="A0A8X6YDQ1"/>
<sequence>MRYRLEIWTTATKWMTLYENVKKTSFCLEPEPEEADPDFDRCPRNSGNYTNLHEQRPPVDSRSRVASTHSISWL</sequence>
<feature type="compositionally biased region" description="Basic and acidic residues" evidence="1">
    <location>
        <begin position="53"/>
        <end position="63"/>
    </location>
</feature>
<dbReference type="Proteomes" id="UP000886998">
    <property type="component" value="Unassembled WGS sequence"/>
</dbReference>
<feature type="compositionally biased region" description="Polar residues" evidence="1">
    <location>
        <begin position="64"/>
        <end position="74"/>
    </location>
</feature>
<dbReference type="EMBL" id="BMAV01017467">
    <property type="protein sequence ID" value="GFY69136.1"/>
    <property type="molecule type" value="Genomic_DNA"/>
</dbReference>
<evidence type="ECO:0000313" key="2">
    <source>
        <dbReference type="EMBL" id="GFY69136.1"/>
    </source>
</evidence>
<gene>
    <name evidence="2" type="ORF">TNIN_454221</name>
</gene>
<feature type="region of interest" description="Disordered" evidence="1">
    <location>
        <begin position="31"/>
        <end position="74"/>
    </location>
</feature>
<accession>A0A8X6YDQ1</accession>
<name>A0A8X6YDQ1_9ARAC</name>
<proteinExistence type="predicted"/>
<keyword evidence="3" id="KW-1185">Reference proteome</keyword>
<reference evidence="2" key="1">
    <citation type="submission" date="2020-08" db="EMBL/GenBank/DDBJ databases">
        <title>Multicomponent nature underlies the extraordinary mechanical properties of spider dragline silk.</title>
        <authorList>
            <person name="Kono N."/>
            <person name="Nakamura H."/>
            <person name="Mori M."/>
            <person name="Yoshida Y."/>
            <person name="Ohtoshi R."/>
            <person name="Malay A.D."/>
            <person name="Moran D.A.P."/>
            <person name="Tomita M."/>
            <person name="Numata K."/>
            <person name="Arakawa K."/>
        </authorList>
    </citation>
    <scope>NUCLEOTIDE SEQUENCE</scope>
</reference>
<comment type="caution">
    <text evidence="2">The sequence shown here is derived from an EMBL/GenBank/DDBJ whole genome shotgun (WGS) entry which is preliminary data.</text>
</comment>
<evidence type="ECO:0000313" key="3">
    <source>
        <dbReference type="Proteomes" id="UP000886998"/>
    </source>
</evidence>
<organism evidence="2 3">
    <name type="scientific">Trichonephila inaurata madagascariensis</name>
    <dbReference type="NCBI Taxonomy" id="2747483"/>
    <lineage>
        <taxon>Eukaryota</taxon>
        <taxon>Metazoa</taxon>
        <taxon>Ecdysozoa</taxon>
        <taxon>Arthropoda</taxon>
        <taxon>Chelicerata</taxon>
        <taxon>Arachnida</taxon>
        <taxon>Araneae</taxon>
        <taxon>Araneomorphae</taxon>
        <taxon>Entelegynae</taxon>
        <taxon>Araneoidea</taxon>
        <taxon>Nephilidae</taxon>
        <taxon>Trichonephila</taxon>
        <taxon>Trichonephila inaurata</taxon>
    </lineage>
</organism>
<evidence type="ECO:0000256" key="1">
    <source>
        <dbReference type="SAM" id="MobiDB-lite"/>
    </source>
</evidence>
<protein>
    <submittedName>
        <fullName evidence="2">Uncharacterized protein</fullName>
    </submittedName>
</protein>